<evidence type="ECO:0000256" key="3">
    <source>
        <dbReference type="ARBA" id="ARBA00022823"/>
    </source>
</evidence>
<dbReference type="PANTHER" id="PTHR23151">
    <property type="entry name" value="DIHYDROLIPOAMIDE ACETYL/SUCCINYL-TRANSFERASE-RELATED"/>
    <property type="match status" value="1"/>
</dbReference>
<dbReference type="Pfam" id="PF00364">
    <property type="entry name" value="Biotin_lipoyl"/>
    <property type="match status" value="1"/>
</dbReference>
<comment type="similarity">
    <text evidence="2 4">Belongs to the 2-oxoacid dehydrogenase family.</text>
</comment>
<name>D3FAC9_CONWI</name>
<feature type="region of interest" description="Disordered" evidence="5">
    <location>
        <begin position="94"/>
        <end position="131"/>
    </location>
</feature>
<dbReference type="GO" id="GO:0045254">
    <property type="term" value="C:pyruvate dehydrogenase complex"/>
    <property type="evidence" value="ECO:0007669"/>
    <property type="project" value="InterPro"/>
</dbReference>
<keyword evidence="4" id="KW-0808">Transferase</keyword>
<dbReference type="SUPFAM" id="SSF52777">
    <property type="entry name" value="CoA-dependent acyltransferases"/>
    <property type="match status" value="1"/>
</dbReference>
<organism evidence="8 9">
    <name type="scientific">Conexibacter woesei (strain DSM 14684 / CCUG 47730 / CIP 108061 / JCM 11494 / NBRC 100937 / ID131577)</name>
    <dbReference type="NCBI Taxonomy" id="469383"/>
    <lineage>
        <taxon>Bacteria</taxon>
        <taxon>Bacillati</taxon>
        <taxon>Actinomycetota</taxon>
        <taxon>Thermoleophilia</taxon>
        <taxon>Solirubrobacterales</taxon>
        <taxon>Conexibacteraceae</taxon>
        <taxon>Conexibacter</taxon>
    </lineage>
</organism>
<dbReference type="SUPFAM" id="SSF47005">
    <property type="entry name" value="Peripheral subunit-binding domain of 2-oxo acid dehydrogenase complex"/>
    <property type="match status" value="1"/>
</dbReference>
<dbReference type="Gene3D" id="2.40.50.100">
    <property type="match status" value="1"/>
</dbReference>
<feature type="domain" description="Peripheral subunit-binding (PSBD)" evidence="7">
    <location>
        <begin position="130"/>
        <end position="167"/>
    </location>
</feature>
<dbReference type="InterPro" id="IPR000089">
    <property type="entry name" value="Biotin_lipoyl"/>
</dbReference>
<dbReference type="GO" id="GO:0016746">
    <property type="term" value="F:acyltransferase activity"/>
    <property type="evidence" value="ECO:0007669"/>
    <property type="project" value="UniProtKB-KW"/>
</dbReference>
<keyword evidence="3 4" id="KW-0450">Lipoyl</keyword>
<sequence length="445" mass="45460">MPDVVMPRLSDSMEEGTIIKWLKASGDEVQRGEELVEIETDKANMVYEADASGTLEIVAEEGATLPIGEPIARLGDGSAPAAAKSAPKAAAAAKAPAPATAAPAEPAEAAPATTQTTPQPAGGDSNGRVKASPVARRLANELGVDLAGVEGSGPGGRIVKADVEGAAKGGTATAAAPAADAPAAAPAAEPDAATAPAKPAKEIPGPVVSGDAGSGKGEVTVQELTRTQQVIARRMAESKATIPDYTVTTEVDMEAAVQLREQMKAAATETLRAPSFNDMVVKAAALALREIPKANGGYRDGKWELYGRVNVGIAVATDDALIVPTVFDADKKALGEISRDARALAARVRAGRITPPELSGATFTVSNLGMFGTTEFTAVIVPGQAGILSVGALRDTPVVRSGQIVPGKRMSVTITADHRILNGAEAAQFIARIRELLETPFSLAF</sequence>
<evidence type="ECO:0000313" key="8">
    <source>
        <dbReference type="EMBL" id="ADB49198.1"/>
    </source>
</evidence>
<dbReference type="EC" id="2.3.1.-" evidence="4"/>
<dbReference type="Proteomes" id="UP000008229">
    <property type="component" value="Chromosome"/>
</dbReference>
<feature type="region of interest" description="Disordered" evidence="5">
    <location>
        <begin position="180"/>
        <end position="216"/>
    </location>
</feature>
<keyword evidence="4" id="KW-0012">Acyltransferase</keyword>
<dbReference type="Gene3D" id="3.30.559.10">
    <property type="entry name" value="Chloramphenicol acetyltransferase-like domain"/>
    <property type="match status" value="1"/>
</dbReference>
<evidence type="ECO:0000259" key="6">
    <source>
        <dbReference type="PROSITE" id="PS50968"/>
    </source>
</evidence>
<comment type="cofactor">
    <cofactor evidence="1 4">
        <name>(R)-lipoate</name>
        <dbReference type="ChEBI" id="CHEBI:83088"/>
    </cofactor>
</comment>
<reference evidence="9" key="2">
    <citation type="submission" date="2010-01" db="EMBL/GenBank/DDBJ databases">
        <title>The complete genome of Conexibacter woesei DSM 14684.</title>
        <authorList>
            <consortium name="US DOE Joint Genome Institute (JGI-PGF)"/>
            <person name="Lucas S."/>
            <person name="Copeland A."/>
            <person name="Lapidus A."/>
            <person name="Glavina del Rio T."/>
            <person name="Dalin E."/>
            <person name="Tice H."/>
            <person name="Bruce D."/>
            <person name="Goodwin L."/>
            <person name="Pitluck S."/>
            <person name="Kyrpides N."/>
            <person name="Mavromatis K."/>
            <person name="Ivanova N."/>
            <person name="Mikhailova N."/>
            <person name="Chertkov O."/>
            <person name="Brettin T."/>
            <person name="Detter J.C."/>
            <person name="Han C."/>
            <person name="Larimer F."/>
            <person name="Land M."/>
            <person name="Hauser L."/>
            <person name="Markowitz V."/>
            <person name="Cheng J.-F."/>
            <person name="Hugenholtz P."/>
            <person name="Woyke T."/>
            <person name="Wu D."/>
            <person name="Pukall R."/>
            <person name="Steenblock K."/>
            <person name="Schneider S."/>
            <person name="Klenk H.-P."/>
            <person name="Eisen J.A."/>
        </authorList>
    </citation>
    <scope>NUCLEOTIDE SEQUENCE [LARGE SCALE GENOMIC DNA]</scope>
    <source>
        <strain evidence="9">DSM 14684 / CIP 108061 / JCM 11494 / NBRC 100937 / ID131577</strain>
    </source>
</reference>
<dbReference type="InterPro" id="IPR004167">
    <property type="entry name" value="PSBD"/>
</dbReference>
<dbReference type="KEGG" id="cwo:Cwoe_0765"/>
<dbReference type="InterPro" id="IPR036625">
    <property type="entry name" value="E3-bd_dom_sf"/>
</dbReference>
<dbReference type="GO" id="GO:0006086">
    <property type="term" value="P:pyruvate decarboxylation to acetyl-CoA"/>
    <property type="evidence" value="ECO:0007669"/>
    <property type="project" value="InterPro"/>
</dbReference>
<dbReference type="STRING" id="469383.Cwoe_0765"/>
<dbReference type="SUPFAM" id="SSF51230">
    <property type="entry name" value="Single hybrid motif"/>
    <property type="match status" value="1"/>
</dbReference>
<evidence type="ECO:0000256" key="5">
    <source>
        <dbReference type="SAM" id="MobiDB-lite"/>
    </source>
</evidence>
<dbReference type="PROSITE" id="PS51826">
    <property type="entry name" value="PSBD"/>
    <property type="match status" value="1"/>
</dbReference>
<keyword evidence="9" id="KW-1185">Reference proteome</keyword>
<proteinExistence type="inferred from homology"/>
<dbReference type="InterPro" id="IPR001078">
    <property type="entry name" value="2-oxoacid_DH_actylTfrase"/>
</dbReference>
<dbReference type="InterPro" id="IPR023213">
    <property type="entry name" value="CAT-like_dom_sf"/>
</dbReference>
<reference evidence="8 9" key="1">
    <citation type="journal article" date="2010" name="Stand. Genomic Sci.">
        <title>Complete genome sequence of Conexibacter woesei type strain (ID131577).</title>
        <authorList>
            <person name="Pukall R."/>
            <person name="Lapidus A."/>
            <person name="Glavina Del Rio T."/>
            <person name="Copeland A."/>
            <person name="Tice H."/>
            <person name="Cheng J.-F."/>
            <person name="Lucas S."/>
            <person name="Chen F."/>
            <person name="Nolan M."/>
            <person name="Bruce D."/>
            <person name="Goodwin L."/>
            <person name="Pitluck S."/>
            <person name="Mavromatis K."/>
            <person name="Ivanova N."/>
            <person name="Ovchinnikova G."/>
            <person name="Pati A."/>
            <person name="Chen A."/>
            <person name="Palaniappan K."/>
            <person name="Land M."/>
            <person name="Hauser L."/>
            <person name="Chang Y.-J."/>
            <person name="Jeffries C.D."/>
            <person name="Chain P."/>
            <person name="Meincke L."/>
            <person name="Sims D."/>
            <person name="Brettin T."/>
            <person name="Detter J.C."/>
            <person name="Rohde M."/>
            <person name="Goeker M."/>
            <person name="Bristow J."/>
            <person name="Eisen J.A."/>
            <person name="Markowitz V."/>
            <person name="Kyrpides N.C."/>
            <person name="Klenk H.-P."/>
            <person name="Hugenholtz P."/>
        </authorList>
    </citation>
    <scope>NUCLEOTIDE SEQUENCE [LARGE SCALE GENOMIC DNA]</scope>
    <source>
        <strain evidence="9">DSM 14684 / CIP 108061 / JCM 11494 / NBRC 100937 / ID131577</strain>
    </source>
</reference>
<evidence type="ECO:0000256" key="2">
    <source>
        <dbReference type="ARBA" id="ARBA00007317"/>
    </source>
</evidence>
<dbReference type="CDD" id="cd06849">
    <property type="entry name" value="lipoyl_domain"/>
    <property type="match status" value="1"/>
</dbReference>
<dbReference type="AlphaFoldDB" id="D3FAC9"/>
<dbReference type="PROSITE" id="PS50968">
    <property type="entry name" value="BIOTINYL_LIPOYL"/>
    <property type="match status" value="1"/>
</dbReference>
<dbReference type="Pfam" id="PF02817">
    <property type="entry name" value="E3_binding"/>
    <property type="match status" value="1"/>
</dbReference>
<feature type="compositionally biased region" description="Low complexity" evidence="5">
    <location>
        <begin position="94"/>
        <end position="121"/>
    </location>
</feature>
<dbReference type="EMBL" id="CP001854">
    <property type="protein sequence ID" value="ADB49198.1"/>
    <property type="molecule type" value="Genomic_DNA"/>
</dbReference>
<evidence type="ECO:0000256" key="4">
    <source>
        <dbReference type="RuleBase" id="RU003423"/>
    </source>
</evidence>
<gene>
    <name evidence="8" type="ordered locus">Cwoe_0765</name>
</gene>
<dbReference type="HOGENOM" id="CLU_016733_10_2_11"/>
<dbReference type="Gene3D" id="4.10.320.10">
    <property type="entry name" value="E3-binding domain"/>
    <property type="match status" value="1"/>
</dbReference>
<dbReference type="Pfam" id="PF00198">
    <property type="entry name" value="2-oxoacid_dh"/>
    <property type="match status" value="1"/>
</dbReference>
<dbReference type="eggNOG" id="COG0508">
    <property type="taxonomic scope" value="Bacteria"/>
</dbReference>
<feature type="domain" description="Lipoyl-binding" evidence="6">
    <location>
        <begin position="1"/>
        <end position="75"/>
    </location>
</feature>
<dbReference type="PANTHER" id="PTHR23151:SF90">
    <property type="entry name" value="DIHYDROLIPOYLLYSINE-RESIDUE ACETYLTRANSFERASE COMPONENT OF PYRUVATE DEHYDROGENASE COMPLEX, MITOCHONDRIAL-RELATED"/>
    <property type="match status" value="1"/>
</dbReference>
<dbReference type="InterPro" id="IPR011053">
    <property type="entry name" value="Single_hybrid_motif"/>
</dbReference>
<evidence type="ECO:0000256" key="1">
    <source>
        <dbReference type="ARBA" id="ARBA00001938"/>
    </source>
</evidence>
<protein>
    <recommendedName>
        <fullName evidence="4">Dihydrolipoamide acetyltransferase component of pyruvate dehydrogenase complex</fullName>
        <ecNumber evidence="4">2.3.1.-</ecNumber>
    </recommendedName>
</protein>
<accession>D3FAC9</accession>
<evidence type="ECO:0000313" key="9">
    <source>
        <dbReference type="Proteomes" id="UP000008229"/>
    </source>
</evidence>
<evidence type="ECO:0000259" key="7">
    <source>
        <dbReference type="PROSITE" id="PS51826"/>
    </source>
</evidence>
<dbReference type="OrthoDB" id="9805770at2"/>
<feature type="compositionally biased region" description="Low complexity" evidence="5">
    <location>
        <begin position="180"/>
        <end position="198"/>
    </location>
</feature>
<dbReference type="InterPro" id="IPR045257">
    <property type="entry name" value="E2/Pdx1"/>
</dbReference>